<proteinExistence type="predicted"/>
<organism evidence="2 3">
    <name type="scientific">Candidatus Lambdaproteobacteria bacterium RIFOXYD2_FULL_56_26</name>
    <dbReference type="NCBI Taxonomy" id="1817773"/>
    <lineage>
        <taxon>Bacteria</taxon>
        <taxon>Pseudomonadati</taxon>
        <taxon>Pseudomonadota</taxon>
        <taxon>Candidatus Lambdaproteobacteria</taxon>
    </lineage>
</organism>
<protein>
    <submittedName>
        <fullName evidence="2">Uncharacterized protein</fullName>
    </submittedName>
</protein>
<comment type="caution">
    <text evidence="2">The sequence shown here is derived from an EMBL/GenBank/DDBJ whole genome shotgun (WGS) entry which is preliminary data.</text>
</comment>
<evidence type="ECO:0000313" key="2">
    <source>
        <dbReference type="EMBL" id="OGH04931.1"/>
    </source>
</evidence>
<keyword evidence="1" id="KW-0732">Signal</keyword>
<sequence length="89" mass="9939">MRKWIMTAAALTLFGGFAFAADEETNLDTFELCNNWARQFCTSGAHERAVNAELLKLKQHGIPITLERIKLMAQTINMGKVQQAEQAGQ</sequence>
<feature type="signal peptide" evidence="1">
    <location>
        <begin position="1"/>
        <end position="20"/>
    </location>
</feature>
<dbReference type="Proteomes" id="UP000177583">
    <property type="component" value="Unassembled WGS sequence"/>
</dbReference>
<dbReference type="AlphaFoldDB" id="A0A1F6H3I6"/>
<evidence type="ECO:0000313" key="3">
    <source>
        <dbReference type="Proteomes" id="UP000177583"/>
    </source>
</evidence>
<reference evidence="2 3" key="1">
    <citation type="journal article" date="2016" name="Nat. Commun.">
        <title>Thousands of microbial genomes shed light on interconnected biogeochemical processes in an aquifer system.</title>
        <authorList>
            <person name="Anantharaman K."/>
            <person name="Brown C.T."/>
            <person name="Hug L.A."/>
            <person name="Sharon I."/>
            <person name="Castelle C.J."/>
            <person name="Probst A.J."/>
            <person name="Thomas B.C."/>
            <person name="Singh A."/>
            <person name="Wilkins M.J."/>
            <person name="Karaoz U."/>
            <person name="Brodie E.L."/>
            <person name="Williams K.H."/>
            <person name="Hubbard S.S."/>
            <person name="Banfield J.F."/>
        </authorList>
    </citation>
    <scope>NUCLEOTIDE SEQUENCE [LARGE SCALE GENOMIC DNA]</scope>
</reference>
<evidence type="ECO:0000256" key="1">
    <source>
        <dbReference type="SAM" id="SignalP"/>
    </source>
</evidence>
<dbReference type="EMBL" id="MFNF01000001">
    <property type="protein sequence ID" value="OGH04931.1"/>
    <property type="molecule type" value="Genomic_DNA"/>
</dbReference>
<name>A0A1F6H3I6_9PROT</name>
<gene>
    <name evidence="2" type="ORF">A2557_08125</name>
</gene>
<feature type="chain" id="PRO_5009524943" evidence="1">
    <location>
        <begin position="21"/>
        <end position="89"/>
    </location>
</feature>
<accession>A0A1F6H3I6</accession>